<keyword evidence="2" id="KW-1185">Reference proteome</keyword>
<dbReference type="InterPro" id="IPR024984">
    <property type="entry name" value="DUF3888"/>
</dbReference>
<evidence type="ECO:0000313" key="2">
    <source>
        <dbReference type="Proteomes" id="UP000276443"/>
    </source>
</evidence>
<accession>A0A3N5BDJ9</accession>
<proteinExistence type="predicted"/>
<dbReference type="Pfam" id="PF13027">
    <property type="entry name" value="DUF3888"/>
    <property type="match status" value="1"/>
</dbReference>
<evidence type="ECO:0000313" key="1">
    <source>
        <dbReference type="EMBL" id="RPF53410.1"/>
    </source>
</evidence>
<dbReference type="EMBL" id="RKRF01000009">
    <property type="protein sequence ID" value="RPF53410.1"/>
    <property type="molecule type" value="Genomic_DNA"/>
</dbReference>
<dbReference type="Proteomes" id="UP000276443">
    <property type="component" value="Unassembled WGS sequence"/>
</dbReference>
<gene>
    <name evidence="1" type="ORF">EDC24_1909</name>
</gene>
<protein>
    <submittedName>
        <fullName evidence="1">Uncharacterized protein DUF3888</fullName>
    </submittedName>
</protein>
<sequence>MLKKILIALMFVIWLVPASMILAETNLEEELIIELLNPYLDEAVGEYYGRNLKIDEEQVIQLNPVEDCEGCFEAVIQVKTKIPSQEPPFVMDQIKVDVRNGKVTIKDYQHDV</sequence>
<organism evidence="1 2">
    <name type="scientific">Aquisalibacillus elongatus</name>
    <dbReference type="NCBI Taxonomy" id="485577"/>
    <lineage>
        <taxon>Bacteria</taxon>
        <taxon>Bacillati</taxon>
        <taxon>Bacillota</taxon>
        <taxon>Bacilli</taxon>
        <taxon>Bacillales</taxon>
        <taxon>Bacillaceae</taxon>
        <taxon>Aquisalibacillus</taxon>
    </lineage>
</organism>
<name>A0A3N5BDJ9_9BACI</name>
<reference evidence="1 2" key="1">
    <citation type="submission" date="2018-11" db="EMBL/GenBank/DDBJ databases">
        <title>Genomic Encyclopedia of Type Strains, Phase IV (KMG-IV): sequencing the most valuable type-strain genomes for metagenomic binning, comparative biology and taxonomic classification.</title>
        <authorList>
            <person name="Goeker M."/>
        </authorList>
    </citation>
    <scope>NUCLEOTIDE SEQUENCE [LARGE SCALE GENOMIC DNA]</scope>
    <source>
        <strain evidence="1 2">DSM 18090</strain>
    </source>
</reference>
<dbReference type="AlphaFoldDB" id="A0A3N5BDJ9"/>
<comment type="caution">
    <text evidence="1">The sequence shown here is derived from an EMBL/GenBank/DDBJ whole genome shotgun (WGS) entry which is preliminary data.</text>
</comment>